<feature type="domain" description="Radical SAM core" evidence="7">
    <location>
        <begin position="226"/>
        <end position="445"/>
    </location>
</feature>
<dbReference type="HOGENOM" id="CLU_021572_2_0_7"/>
<dbReference type="SUPFAM" id="SSF52242">
    <property type="entry name" value="Cobalamin (vitamin B12)-binding domain"/>
    <property type="match status" value="1"/>
</dbReference>
<evidence type="ECO:0000256" key="4">
    <source>
        <dbReference type="ARBA" id="ARBA00023004"/>
    </source>
</evidence>
<dbReference type="STRING" id="96561.Dole_0861"/>
<keyword evidence="3" id="KW-0479">Metal-binding</keyword>
<dbReference type="SFLD" id="SFLDG01082">
    <property type="entry name" value="B12-binding_domain_containing"/>
    <property type="match status" value="1"/>
</dbReference>
<keyword evidence="4" id="KW-0408">Iron</keyword>
<dbReference type="SFLD" id="SFLDG01123">
    <property type="entry name" value="methyltransferase_(Class_B)"/>
    <property type="match status" value="1"/>
</dbReference>
<sequence>MTDILLIQPPVQDFYLTAKRTIPYGLACIAAALEKDGFSVQILDAMAVSASRTISLPSEMGYLSAFYGEPDVSPFGLFHGYKHFGLDMNAVAAAAARSGAFLIGISSLFTPYSDMALETAEAVRKACPESFIVAGGHHATAMPGHVMACPAVDFVIRGEAEIALPLLAGVLREHGPGCPDTLAAIPGIVFRRPDATLHISPPAVVENLNAMPLPALHLVDQAFYTRHKRGSAVVTASRGCPLACSYCAVGNQTVPFRKRRIPSVAAEIEQAITGYNAGFIDFEDENLTMDRAWFMELLNAVGPLIRDRDVELRAMNGLFPPSLDEAMVAAMKTAGFKTLNLSVGSFSSDQQRRFNRPDVGRAHDRAVSWCEKHGLEAVSYIIAGAPDQTPETTINDLVHLLGLPTLAGLSVFYPAPGSRDFEYAAEQGLLPAHLCLMRSSALPLSHATTRTEAVTLLRLSRIVNFIKALEKNHSPLPKPAPVTDECMAARETRMDKGVLLLAGFFYDAKIRGVTRTGRVYEHVVSINLTRRFLEKIGEVVPAVLSGEAKSHPENRTALRTP</sequence>
<dbReference type="InterPro" id="IPR023404">
    <property type="entry name" value="rSAM_horseshoe"/>
</dbReference>
<dbReference type="InterPro" id="IPR006158">
    <property type="entry name" value="Cobalamin-bd"/>
</dbReference>
<dbReference type="InterPro" id="IPR036724">
    <property type="entry name" value="Cobalamin-bd_sf"/>
</dbReference>
<evidence type="ECO:0000256" key="1">
    <source>
        <dbReference type="ARBA" id="ARBA00001966"/>
    </source>
</evidence>
<keyword evidence="9" id="KW-1185">Reference proteome</keyword>
<evidence type="ECO:0000256" key="3">
    <source>
        <dbReference type="ARBA" id="ARBA00022723"/>
    </source>
</evidence>
<feature type="domain" description="B12-binding" evidence="6">
    <location>
        <begin position="2"/>
        <end position="178"/>
    </location>
</feature>
<dbReference type="PROSITE" id="PS51918">
    <property type="entry name" value="RADICAL_SAM"/>
    <property type="match status" value="1"/>
</dbReference>
<dbReference type="PROSITE" id="PS51332">
    <property type="entry name" value="B12_BINDING"/>
    <property type="match status" value="1"/>
</dbReference>
<dbReference type="InterPro" id="IPR034466">
    <property type="entry name" value="Methyltransferase_Class_B"/>
</dbReference>
<name>A8ZVW2_DESOH</name>
<organism evidence="8 9">
    <name type="scientific">Desulfosudis oleivorans (strain DSM 6200 / JCM 39069 / Hxd3)</name>
    <name type="common">Desulfococcus oleovorans</name>
    <dbReference type="NCBI Taxonomy" id="96561"/>
    <lineage>
        <taxon>Bacteria</taxon>
        <taxon>Pseudomonadati</taxon>
        <taxon>Thermodesulfobacteriota</taxon>
        <taxon>Desulfobacteria</taxon>
        <taxon>Desulfobacterales</taxon>
        <taxon>Desulfosudaceae</taxon>
        <taxon>Desulfosudis</taxon>
    </lineage>
</organism>
<evidence type="ECO:0000313" key="8">
    <source>
        <dbReference type="EMBL" id="ABW66671.1"/>
    </source>
</evidence>
<dbReference type="CDD" id="cd02068">
    <property type="entry name" value="radical_SAM_B12_BD"/>
    <property type="match status" value="1"/>
</dbReference>
<keyword evidence="2" id="KW-0949">S-adenosyl-L-methionine</keyword>
<dbReference type="InterPro" id="IPR051198">
    <property type="entry name" value="BchE-like"/>
</dbReference>
<evidence type="ECO:0000313" key="9">
    <source>
        <dbReference type="Proteomes" id="UP000008561"/>
    </source>
</evidence>
<keyword evidence="5" id="KW-0411">Iron-sulfur</keyword>
<evidence type="ECO:0000256" key="5">
    <source>
        <dbReference type="ARBA" id="ARBA00023014"/>
    </source>
</evidence>
<dbReference type="SFLD" id="SFLDS00029">
    <property type="entry name" value="Radical_SAM"/>
    <property type="match status" value="1"/>
</dbReference>
<comment type="cofactor">
    <cofactor evidence="1">
        <name>[4Fe-4S] cluster</name>
        <dbReference type="ChEBI" id="CHEBI:49883"/>
    </cofactor>
</comment>
<reference evidence="8 9" key="1">
    <citation type="submission" date="2007-10" db="EMBL/GenBank/DDBJ databases">
        <title>Complete sequence of Desulfococcus oleovorans Hxd3.</title>
        <authorList>
            <consortium name="US DOE Joint Genome Institute"/>
            <person name="Copeland A."/>
            <person name="Lucas S."/>
            <person name="Lapidus A."/>
            <person name="Barry K."/>
            <person name="Glavina del Rio T."/>
            <person name="Dalin E."/>
            <person name="Tice H."/>
            <person name="Pitluck S."/>
            <person name="Kiss H."/>
            <person name="Brettin T."/>
            <person name="Bruce D."/>
            <person name="Detter J.C."/>
            <person name="Han C."/>
            <person name="Schmutz J."/>
            <person name="Larimer F."/>
            <person name="Land M."/>
            <person name="Hauser L."/>
            <person name="Kyrpides N."/>
            <person name="Kim E."/>
            <person name="Wawrik B."/>
            <person name="Richardson P."/>
        </authorList>
    </citation>
    <scope>NUCLEOTIDE SEQUENCE [LARGE SCALE GENOMIC DNA]</scope>
    <source>
        <strain evidence="9">DSM 6200 / JCM 39069 / Hxd3</strain>
    </source>
</reference>
<dbReference type="PANTHER" id="PTHR43409">
    <property type="entry name" value="ANAEROBIC MAGNESIUM-PROTOPORPHYRIN IX MONOMETHYL ESTER CYCLASE-RELATED"/>
    <property type="match status" value="1"/>
</dbReference>
<evidence type="ECO:0000256" key="2">
    <source>
        <dbReference type="ARBA" id="ARBA00022691"/>
    </source>
</evidence>
<dbReference type="OrthoDB" id="9804952at2"/>
<dbReference type="PANTHER" id="PTHR43409:SF16">
    <property type="entry name" value="SLR0320 PROTEIN"/>
    <property type="match status" value="1"/>
</dbReference>
<evidence type="ECO:0000259" key="7">
    <source>
        <dbReference type="PROSITE" id="PS51918"/>
    </source>
</evidence>
<dbReference type="GO" id="GO:0003824">
    <property type="term" value="F:catalytic activity"/>
    <property type="evidence" value="ECO:0007669"/>
    <property type="project" value="InterPro"/>
</dbReference>
<dbReference type="GO" id="GO:0046872">
    <property type="term" value="F:metal ion binding"/>
    <property type="evidence" value="ECO:0007669"/>
    <property type="project" value="UniProtKB-KW"/>
</dbReference>
<dbReference type="EMBL" id="CP000859">
    <property type="protein sequence ID" value="ABW66671.1"/>
    <property type="molecule type" value="Genomic_DNA"/>
</dbReference>
<gene>
    <name evidence="8" type="ordered locus">Dole_0861</name>
</gene>
<dbReference type="Gene3D" id="3.40.50.280">
    <property type="entry name" value="Cobalamin-binding domain"/>
    <property type="match status" value="1"/>
</dbReference>
<evidence type="ECO:0000259" key="6">
    <source>
        <dbReference type="PROSITE" id="PS51332"/>
    </source>
</evidence>
<dbReference type="RefSeq" id="WP_012174289.1">
    <property type="nucleotide sequence ID" value="NC_009943.1"/>
</dbReference>
<protein>
    <submittedName>
        <fullName evidence="8">Cobalamin B12-binding domain protein</fullName>
    </submittedName>
</protein>
<dbReference type="SMART" id="SM00729">
    <property type="entry name" value="Elp3"/>
    <property type="match status" value="1"/>
</dbReference>
<dbReference type="GO" id="GO:0005829">
    <property type="term" value="C:cytosol"/>
    <property type="evidence" value="ECO:0007669"/>
    <property type="project" value="TreeGrafter"/>
</dbReference>
<dbReference type="InterPro" id="IPR007197">
    <property type="entry name" value="rSAM"/>
</dbReference>
<dbReference type="Gene3D" id="3.80.30.20">
    <property type="entry name" value="tm_1862 like domain"/>
    <property type="match status" value="1"/>
</dbReference>
<dbReference type="KEGG" id="dol:Dole_0861"/>
<dbReference type="GO" id="GO:0031419">
    <property type="term" value="F:cobalamin binding"/>
    <property type="evidence" value="ECO:0007669"/>
    <property type="project" value="InterPro"/>
</dbReference>
<dbReference type="Pfam" id="PF02310">
    <property type="entry name" value="B12-binding"/>
    <property type="match status" value="1"/>
</dbReference>
<dbReference type="InterPro" id="IPR006638">
    <property type="entry name" value="Elp3/MiaA/NifB-like_rSAM"/>
</dbReference>
<proteinExistence type="predicted"/>
<dbReference type="eggNOG" id="COG1032">
    <property type="taxonomic scope" value="Bacteria"/>
</dbReference>
<dbReference type="AlphaFoldDB" id="A8ZVW2"/>
<dbReference type="Pfam" id="PF04055">
    <property type="entry name" value="Radical_SAM"/>
    <property type="match status" value="1"/>
</dbReference>
<dbReference type="GO" id="GO:0051539">
    <property type="term" value="F:4 iron, 4 sulfur cluster binding"/>
    <property type="evidence" value="ECO:0007669"/>
    <property type="project" value="UniProtKB-KW"/>
</dbReference>
<dbReference type="Proteomes" id="UP000008561">
    <property type="component" value="Chromosome"/>
</dbReference>
<dbReference type="SUPFAM" id="SSF102114">
    <property type="entry name" value="Radical SAM enzymes"/>
    <property type="match status" value="1"/>
</dbReference>
<dbReference type="InterPro" id="IPR058240">
    <property type="entry name" value="rSAM_sf"/>
</dbReference>
<accession>A8ZVW2</accession>